<comment type="caution">
    <text evidence="10">The sequence shown here is derived from an EMBL/GenBank/DDBJ whole genome shotgun (WGS) entry which is preliminary data.</text>
</comment>
<proteinExistence type="inferred from homology"/>
<dbReference type="AlphaFoldDB" id="A0A562I0C2"/>
<dbReference type="GO" id="GO:0009253">
    <property type="term" value="P:peptidoglycan catabolic process"/>
    <property type="evidence" value="ECO:0007669"/>
    <property type="project" value="TreeGrafter"/>
</dbReference>
<evidence type="ECO:0000256" key="2">
    <source>
        <dbReference type="ARBA" id="ARBA00010333"/>
    </source>
</evidence>
<dbReference type="Proteomes" id="UP000319627">
    <property type="component" value="Unassembled WGS sequence"/>
</dbReference>
<dbReference type="CDD" id="cd13403">
    <property type="entry name" value="MLTF-like"/>
    <property type="match status" value="1"/>
</dbReference>
<dbReference type="Gene3D" id="1.10.530.10">
    <property type="match status" value="1"/>
</dbReference>
<dbReference type="Pfam" id="PF01464">
    <property type="entry name" value="SLT"/>
    <property type="match status" value="1"/>
</dbReference>
<evidence type="ECO:0000259" key="9">
    <source>
        <dbReference type="SMART" id="SM00062"/>
    </source>
</evidence>
<dbReference type="PANTHER" id="PTHR35936">
    <property type="entry name" value="MEMBRANE-BOUND LYTIC MUREIN TRANSGLYCOSYLASE F"/>
    <property type="match status" value="1"/>
</dbReference>
<dbReference type="InterPro" id="IPR023346">
    <property type="entry name" value="Lysozyme-like_dom_sf"/>
</dbReference>
<evidence type="ECO:0000256" key="8">
    <source>
        <dbReference type="HAMAP-Rule" id="MF_02016"/>
    </source>
</evidence>
<feature type="domain" description="Solute-binding protein family 3/N-terminal" evidence="9">
    <location>
        <begin position="53"/>
        <end position="279"/>
    </location>
</feature>
<dbReference type="SMART" id="SM00062">
    <property type="entry name" value="PBPb"/>
    <property type="match status" value="1"/>
</dbReference>
<evidence type="ECO:0000256" key="1">
    <source>
        <dbReference type="ARBA" id="ARBA00007734"/>
    </source>
</evidence>
<comment type="function">
    <text evidence="8">Murein-degrading enzyme that degrades murein glycan strands and insoluble, high-molecular weight murein sacculi, with the concomitant formation of a 1,6-anhydromuramoyl product. Lytic transglycosylases (LTs) play an integral role in the metabolism of the peptidoglycan (PG) sacculus. Their lytic action creates space within the PG sacculus to allow for its expansion as well as for the insertion of various structures such as secretion systems and flagella.</text>
</comment>
<evidence type="ECO:0000256" key="4">
    <source>
        <dbReference type="ARBA" id="ARBA00023136"/>
    </source>
</evidence>
<dbReference type="PANTHER" id="PTHR35936:SF32">
    <property type="entry name" value="MEMBRANE-BOUND LYTIC MUREIN TRANSGLYCOSYLASE F"/>
    <property type="match status" value="1"/>
</dbReference>
<comment type="similarity">
    <text evidence="2">Belongs to the bacterial solute-binding protein 3 family.</text>
</comment>
<comment type="similarity">
    <text evidence="1">Belongs to the transglycosylase Slt family.</text>
</comment>
<evidence type="ECO:0000256" key="6">
    <source>
        <dbReference type="ARBA" id="ARBA00023239"/>
    </source>
</evidence>
<keyword evidence="11" id="KW-1185">Reference proteome</keyword>
<organism evidence="10 11">
    <name type="scientific">Azomonas agilis</name>
    <dbReference type="NCBI Taxonomy" id="116849"/>
    <lineage>
        <taxon>Bacteria</taxon>
        <taxon>Pseudomonadati</taxon>
        <taxon>Pseudomonadota</taxon>
        <taxon>Gammaproteobacteria</taxon>
        <taxon>Pseudomonadales</taxon>
        <taxon>Pseudomonadaceae</taxon>
        <taxon>Azomonas</taxon>
    </lineage>
</organism>
<dbReference type="InterPro" id="IPR000189">
    <property type="entry name" value="Transglyc_AS"/>
</dbReference>
<keyword evidence="6 8" id="KW-0456">Lyase</keyword>
<dbReference type="SUPFAM" id="SSF53850">
    <property type="entry name" value="Periplasmic binding protein-like II"/>
    <property type="match status" value="1"/>
</dbReference>
<comment type="subcellular location">
    <subcellularLocation>
        <location evidence="8">Cell outer membrane</location>
        <topology evidence="8">Peripheral membrane protein</topology>
    </subcellularLocation>
    <text evidence="8">Attached to the inner leaflet of the outer membrane.</text>
</comment>
<dbReference type="InterPro" id="IPR023703">
    <property type="entry name" value="MltF"/>
</dbReference>
<protein>
    <recommendedName>
        <fullName evidence="8">Membrane-bound lytic murein transglycosylase F</fullName>
        <ecNumber evidence="8">4.2.2.n1</ecNumber>
    </recommendedName>
    <alternativeName>
        <fullName evidence="8">Murein lyase F</fullName>
    </alternativeName>
</protein>
<comment type="similarity">
    <text evidence="8">In the C-terminal section; belongs to the transglycosylase Slt family.</text>
</comment>
<gene>
    <name evidence="8" type="primary">mltF</name>
    <name evidence="10" type="ORF">LX59_02419</name>
</gene>
<dbReference type="EMBL" id="VLKG01000009">
    <property type="protein sequence ID" value="TWH64471.1"/>
    <property type="molecule type" value="Genomic_DNA"/>
</dbReference>
<evidence type="ECO:0000256" key="7">
    <source>
        <dbReference type="ARBA" id="ARBA00023316"/>
    </source>
</evidence>
<evidence type="ECO:0000256" key="3">
    <source>
        <dbReference type="ARBA" id="ARBA00022729"/>
    </source>
</evidence>
<accession>A0A562I0C2</accession>
<comment type="caution">
    <text evidence="8">Lacks conserved residue(s) required for the propagation of feature annotation.</text>
</comment>
<dbReference type="Pfam" id="PF00497">
    <property type="entry name" value="SBP_bac_3"/>
    <property type="match status" value="1"/>
</dbReference>
<dbReference type="RefSeq" id="WP_144572129.1">
    <property type="nucleotide sequence ID" value="NZ_VLKG01000009.1"/>
</dbReference>
<dbReference type="EC" id="4.2.2.n1" evidence="8"/>
<dbReference type="NCBIfam" id="NF008112">
    <property type="entry name" value="PRK10859.1"/>
    <property type="match status" value="1"/>
</dbReference>
<dbReference type="GO" id="GO:0009279">
    <property type="term" value="C:cell outer membrane"/>
    <property type="evidence" value="ECO:0007669"/>
    <property type="project" value="UniProtKB-SubCell"/>
</dbReference>
<feature type="active site" evidence="8">
    <location>
        <position position="326"/>
    </location>
</feature>
<dbReference type="HAMAP" id="MF_02016">
    <property type="entry name" value="MltF"/>
    <property type="match status" value="1"/>
</dbReference>
<dbReference type="OrthoDB" id="9815002at2"/>
<evidence type="ECO:0000313" key="10">
    <source>
        <dbReference type="EMBL" id="TWH64471.1"/>
    </source>
</evidence>
<dbReference type="Gene3D" id="3.40.190.10">
    <property type="entry name" value="Periplasmic binding protein-like II"/>
    <property type="match status" value="2"/>
</dbReference>
<comment type="catalytic activity">
    <reaction evidence="8">
        <text>Exolytic cleavage of the (1-&gt;4)-beta-glycosidic linkage between N-acetylmuramic acid (MurNAc) and N-acetylglucosamine (GlcNAc) residues in peptidoglycan, from either the reducing or the non-reducing ends of the peptidoglycan chains, with concomitant formation of a 1,6-anhydrobond in the MurNAc residue.</text>
        <dbReference type="EC" id="4.2.2.n1"/>
    </reaction>
</comment>
<dbReference type="GO" id="GO:0008933">
    <property type="term" value="F:peptidoglycan lytic transglycosylase activity"/>
    <property type="evidence" value="ECO:0007669"/>
    <property type="project" value="UniProtKB-UniRule"/>
</dbReference>
<dbReference type="SUPFAM" id="SSF53955">
    <property type="entry name" value="Lysozyme-like"/>
    <property type="match status" value="1"/>
</dbReference>
<dbReference type="GO" id="GO:0071555">
    <property type="term" value="P:cell wall organization"/>
    <property type="evidence" value="ECO:0007669"/>
    <property type="project" value="UniProtKB-KW"/>
</dbReference>
<dbReference type="InterPro" id="IPR001638">
    <property type="entry name" value="Solute-binding_3/MltF_N"/>
</dbReference>
<keyword evidence="7 8" id="KW-0961">Cell wall biogenesis/degradation</keyword>
<comment type="similarity">
    <text evidence="8">In the N-terminal section; belongs to the bacterial solute-binding protein 3 family.</text>
</comment>
<name>A0A562I0C2_9GAMM</name>
<sequence length="498" mass="56517">MSAYTLSHHSPYRLTRLLALGLVLMLNGCGDTSTPEVSAKQHSQLEHVQMQGVLRVITRNAPTTYYQDRTGEAGFEYELVKGFAKYLGVSLHLEIANTPEELFERLAEPNGPVLAAASLIQGPDKPPQFCFSQAYMDSATQVIYHRNQVRPNALTDLFGKKILVVKGSTHAQLLEQLHQENPKLKYEESDHVEVVDLLRMVDTKQLAFTLAESNELAINQFYFSNVRSAFELNSQNQQAWAMRCTAEDRSLVEAANQYLRNVQKNGTLQNLKERYYSHGDILGYVGVYTFAQHLRQRLPRYEKHFRAAAKQHDIDWRLVAAIGYQESQWDPTAISKTGVRGLMMLTQNTAESVGVTDRLNPVQSIKGGTEYFVQIHNELPNSIREPDRTWFALAAYNVGAGHLEDARQLTRKAGLNPNRWLDVKRILPRLAQQEWYTKTRYGYARGGEPVEFVANVRRYLDILTWTSQPQLESRAPAQKNLHIPGINPADLSKNLPPL</sequence>
<keyword evidence="4 8" id="KW-0472">Membrane</keyword>
<feature type="region of interest" description="LT domain" evidence="8">
    <location>
        <begin position="280"/>
        <end position="498"/>
    </location>
</feature>
<evidence type="ECO:0000313" key="11">
    <source>
        <dbReference type="Proteomes" id="UP000319627"/>
    </source>
</evidence>
<dbReference type="PROSITE" id="PS00922">
    <property type="entry name" value="TRANSGLYCOSYLASE"/>
    <property type="match status" value="1"/>
</dbReference>
<keyword evidence="3 8" id="KW-0732">Signal</keyword>
<comment type="domain">
    <text evidence="8">The N-terminal domain does not have lytic activity and probably modulates enzymatic activity. The C-terminal domain is the catalytic active domain.</text>
</comment>
<dbReference type="GO" id="GO:0016998">
    <property type="term" value="P:cell wall macromolecule catabolic process"/>
    <property type="evidence" value="ECO:0007669"/>
    <property type="project" value="UniProtKB-UniRule"/>
</dbReference>
<dbReference type="CDD" id="cd01009">
    <property type="entry name" value="PBP2_YfhD_N"/>
    <property type="match status" value="1"/>
</dbReference>
<keyword evidence="5 8" id="KW-0998">Cell outer membrane</keyword>
<evidence type="ECO:0000256" key="5">
    <source>
        <dbReference type="ARBA" id="ARBA00023237"/>
    </source>
</evidence>
<reference evidence="10 11" key="1">
    <citation type="submission" date="2019-07" db="EMBL/GenBank/DDBJ databases">
        <title>Genomic Encyclopedia of Type Strains, Phase I: the one thousand microbial genomes (KMG-I) project.</title>
        <authorList>
            <person name="Kyrpides N."/>
        </authorList>
    </citation>
    <scope>NUCLEOTIDE SEQUENCE [LARGE SCALE GENOMIC DNA]</scope>
    <source>
        <strain evidence="10 11">DSM 375</strain>
    </source>
</reference>
<dbReference type="InterPro" id="IPR008258">
    <property type="entry name" value="Transglycosylase_SLT_dom_1"/>
</dbReference>